<dbReference type="OrthoDB" id="1667110at2759"/>
<dbReference type="GO" id="GO:0003712">
    <property type="term" value="F:transcription coregulator activity"/>
    <property type="evidence" value="ECO:0007669"/>
    <property type="project" value="TreeGrafter"/>
</dbReference>
<evidence type="ECO:0000256" key="1">
    <source>
        <dbReference type="ARBA" id="ARBA00004123"/>
    </source>
</evidence>
<dbReference type="InterPro" id="IPR003347">
    <property type="entry name" value="JmjC_dom"/>
</dbReference>
<evidence type="ECO:0000259" key="5">
    <source>
        <dbReference type="PROSITE" id="PS51184"/>
    </source>
</evidence>
<feature type="compositionally biased region" description="Basic residues" evidence="4">
    <location>
        <begin position="203"/>
        <end position="214"/>
    </location>
</feature>
<sequence length="864" mass="99273">MSSPLSSPPPPTYTHQHQHQHHQHQHHQHQHHQHQHHQHQHHQHQHHQHQHQHHHQQQHHHHHHHHEQKISTTPPSEPLSEQNHHHHHHHHSDSELTDNDNSDSGSTQGTFLVNDQKPITTPQEDPVLSLESSSQTHVTPDLVDTLSEKVPLQNETADPTPFPTRRTPTTIKFKLKNNNPIIPINPFIQPKKRTIDSLEIHQLKPRKVKPKKRPTPSNPQPKPSPPVQKLVYFNHTNQVLPTYEEICKSHGSLPSNLTFELQTCGCNSLPDLLRRYRCAPCIAKQGGYICAFRWIRSWICKQNPPGEIVGAPVFLDSTTHPLQLSYQSPDFPTEFNRLPALQDLTELRTLLAKILLPAIERELDWLQDPQVKFIGRRIEVATKCDYCSATLIGAAWLCSQCGAEACTKCFELLVKRTRLGSKMPKKSPPLRNINEGWLIRLTTCTKWHATHTPASHVKISHITREELVTLRNEMYPLTSAELDEPLPTSTSPIEEPDPYSVPTHLLQYLYHPENSQPYIKIDVNQLEANPSIFHRLWSEGQVIVVTGMKDRLHINWTPDYFMSRHADDKCQQIESNSPKQISVDTTVGAFFRKFQQEPSESQEVLKLRDWPPEADFRHKFPALFNDFENAIPISDITTRFGIRNVAAHFPTNANVPDIGPKMYIAMKNSDQVGSRGSTVLHMDVADAINIQTYAKEGDGEGCALWHLYHAKDSQTLREFLYQYQADELGMSVEDVKSQLDDPIHTTRIYVDADMRKTLREKYGVVGWEVRQKPGDAVFIPAYTAHQVCNLANCIKVAADFVSPHSIQRCIKLTEEYRVQNHEHRKPWREDLLQINQMLLYAFLSTGRSIQEFQKKHPDPFLAAG</sequence>
<dbReference type="InterPro" id="IPR045109">
    <property type="entry name" value="LSDs-like"/>
</dbReference>
<feature type="compositionally biased region" description="Basic residues" evidence="4">
    <location>
        <begin position="16"/>
        <end position="67"/>
    </location>
</feature>
<feature type="domain" description="JmjC" evidence="5">
    <location>
        <begin position="600"/>
        <end position="817"/>
    </location>
</feature>
<dbReference type="PANTHER" id="PTHR12549:SF38">
    <property type="entry name" value="JMJC DOMAIN-CONTAINING HISTONE DEMETHYLASE 2, ISOFORM A"/>
    <property type="match status" value="1"/>
</dbReference>
<keyword evidence="7" id="KW-1185">Reference proteome</keyword>
<name>A0A2N5TKT4_9BASI</name>
<dbReference type="STRING" id="200324.A0A2N5TKT4"/>
<comment type="caution">
    <text evidence="6">The sequence shown here is derived from an EMBL/GenBank/DDBJ whole genome shotgun (WGS) entry which is preliminary data.</text>
</comment>
<dbReference type="SMART" id="SM00558">
    <property type="entry name" value="JmjC"/>
    <property type="match status" value="1"/>
</dbReference>
<evidence type="ECO:0000256" key="4">
    <source>
        <dbReference type="SAM" id="MobiDB-lite"/>
    </source>
</evidence>
<evidence type="ECO:0000313" key="7">
    <source>
        <dbReference type="Proteomes" id="UP000235388"/>
    </source>
</evidence>
<dbReference type="PROSITE" id="PS51184">
    <property type="entry name" value="JMJC"/>
    <property type="match status" value="1"/>
</dbReference>
<dbReference type="GO" id="GO:0032454">
    <property type="term" value="F:histone H3K9 demethylase activity"/>
    <property type="evidence" value="ECO:0007669"/>
    <property type="project" value="InterPro"/>
</dbReference>
<protein>
    <recommendedName>
        <fullName evidence="5">JmjC domain-containing protein</fullName>
    </recommendedName>
</protein>
<dbReference type="GO" id="GO:0046872">
    <property type="term" value="F:metal ion binding"/>
    <property type="evidence" value="ECO:0007669"/>
    <property type="project" value="UniProtKB-KW"/>
</dbReference>
<feature type="compositionally biased region" description="Pro residues" evidence="4">
    <location>
        <begin position="1"/>
        <end position="12"/>
    </location>
</feature>
<dbReference type="GO" id="GO:0006357">
    <property type="term" value="P:regulation of transcription by RNA polymerase II"/>
    <property type="evidence" value="ECO:0007669"/>
    <property type="project" value="TreeGrafter"/>
</dbReference>
<comment type="subcellular location">
    <subcellularLocation>
        <location evidence="1">Nucleus</location>
    </subcellularLocation>
</comment>
<feature type="compositionally biased region" description="Polar residues" evidence="4">
    <location>
        <begin position="102"/>
        <end position="123"/>
    </location>
</feature>
<reference evidence="6 7" key="1">
    <citation type="submission" date="2017-11" db="EMBL/GenBank/DDBJ databases">
        <title>De novo assembly and phasing of dikaryotic genomes from two isolates of Puccinia coronata f. sp. avenae, the causal agent of oat crown rust.</title>
        <authorList>
            <person name="Miller M.E."/>
            <person name="Zhang Y."/>
            <person name="Omidvar V."/>
            <person name="Sperschneider J."/>
            <person name="Schwessinger B."/>
            <person name="Raley C."/>
            <person name="Palmer J.M."/>
            <person name="Garnica D."/>
            <person name="Upadhyaya N."/>
            <person name="Rathjen J."/>
            <person name="Taylor J.M."/>
            <person name="Park R.F."/>
            <person name="Dodds P.N."/>
            <person name="Hirsch C.D."/>
            <person name="Kianian S.F."/>
            <person name="Figueroa M."/>
        </authorList>
    </citation>
    <scope>NUCLEOTIDE SEQUENCE [LARGE SCALE GENOMIC DNA]</scope>
    <source>
        <strain evidence="6">12NC29</strain>
    </source>
</reference>
<dbReference type="PANTHER" id="PTHR12549">
    <property type="entry name" value="JMJC DOMAIN-CONTAINING HISTONE DEMETHYLATION PROTEIN"/>
    <property type="match status" value="1"/>
</dbReference>
<dbReference type="GO" id="GO:0000118">
    <property type="term" value="C:histone deacetylase complex"/>
    <property type="evidence" value="ECO:0007669"/>
    <property type="project" value="TreeGrafter"/>
</dbReference>
<dbReference type="GO" id="GO:0000785">
    <property type="term" value="C:chromatin"/>
    <property type="evidence" value="ECO:0007669"/>
    <property type="project" value="TreeGrafter"/>
</dbReference>
<feature type="region of interest" description="Disordered" evidence="4">
    <location>
        <begin position="200"/>
        <end position="227"/>
    </location>
</feature>
<dbReference type="Gene3D" id="2.60.120.650">
    <property type="entry name" value="Cupin"/>
    <property type="match status" value="1"/>
</dbReference>
<evidence type="ECO:0000313" key="6">
    <source>
        <dbReference type="EMBL" id="PLW26127.1"/>
    </source>
</evidence>
<dbReference type="AlphaFoldDB" id="A0A2N5TKT4"/>
<gene>
    <name evidence="6" type="ORF">PCANC_22114</name>
</gene>
<evidence type="ECO:0000256" key="2">
    <source>
        <dbReference type="ARBA" id="ARBA00022723"/>
    </source>
</evidence>
<keyword evidence="2" id="KW-0479">Metal-binding</keyword>
<dbReference type="GO" id="GO:0031490">
    <property type="term" value="F:chromatin DNA binding"/>
    <property type="evidence" value="ECO:0007669"/>
    <property type="project" value="TreeGrafter"/>
</dbReference>
<feature type="region of interest" description="Disordered" evidence="4">
    <location>
        <begin position="1"/>
        <end position="168"/>
    </location>
</feature>
<dbReference type="SUPFAM" id="SSF51197">
    <property type="entry name" value="Clavaminate synthase-like"/>
    <property type="match status" value="1"/>
</dbReference>
<dbReference type="EMBL" id="PGCJ01000562">
    <property type="protein sequence ID" value="PLW26127.1"/>
    <property type="molecule type" value="Genomic_DNA"/>
</dbReference>
<accession>A0A2N5TKT4</accession>
<feature type="compositionally biased region" description="Pro residues" evidence="4">
    <location>
        <begin position="216"/>
        <end position="226"/>
    </location>
</feature>
<dbReference type="Proteomes" id="UP000235388">
    <property type="component" value="Unassembled WGS sequence"/>
</dbReference>
<keyword evidence="3" id="KW-0539">Nucleus</keyword>
<evidence type="ECO:0000256" key="3">
    <source>
        <dbReference type="ARBA" id="ARBA00023242"/>
    </source>
</evidence>
<dbReference type="Pfam" id="PF02373">
    <property type="entry name" value="JmjC"/>
    <property type="match status" value="1"/>
</dbReference>
<organism evidence="6 7">
    <name type="scientific">Puccinia coronata f. sp. avenae</name>
    <dbReference type="NCBI Taxonomy" id="200324"/>
    <lineage>
        <taxon>Eukaryota</taxon>
        <taxon>Fungi</taxon>
        <taxon>Dikarya</taxon>
        <taxon>Basidiomycota</taxon>
        <taxon>Pucciniomycotina</taxon>
        <taxon>Pucciniomycetes</taxon>
        <taxon>Pucciniales</taxon>
        <taxon>Pucciniaceae</taxon>
        <taxon>Puccinia</taxon>
    </lineage>
</organism>
<proteinExistence type="predicted"/>